<dbReference type="OrthoDB" id="444556at2759"/>
<evidence type="ECO:0000313" key="2">
    <source>
        <dbReference type="EMBL" id="CAE8606611.1"/>
    </source>
</evidence>
<dbReference type="EMBL" id="CAJNNV010019539">
    <property type="protein sequence ID" value="CAE8606611.1"/>
    <property type="molecule type" value="Genomic_DNA"/>
</dbReference>
<sequence>AAPNAQPAAVSSRDGHRSSERQVSSGRLKVFRTRYPMDDRAFDYLEQADASFQETVLTEFAPKREGEADYSAAVTSFIKAVKNRADGAPRSDRKAGRGEGWLLEGFRRRYPMDDRAFEFVQGCSAAVQKDVVERFRPRTEGEADYSRLVTSFVRQCKS</sequence>
<proteinExistence type="predicted"/>
<accession>A0A813F528</accession>
<evidence type="ECO:0000256" key="1">
    <source>
        <dbReference type="SAM" id="MobiDB-lite"/>
    </source>
</evidence>
<keyword evidence="3" id="KW-1185">Reference proteome</keyword>
<feature type="non-terminal residue" evidence="2">
    <location>
        <position position="1"/>
    </location>
</feature>
<comment type="caution">
    <text evidence="2">The sequence shown here is derived from an EMBL/GenBank/DDBJ whole genome shotgun (WGS) entry which is preliminary data.</text>
</comment>
<name>A0A813F528_POLGL</name>
<protein>
    <submittedName>
        <fullName evidence="2">Uncharacterized protein</fullName>
    </submittedName>
</protein>
<dbReference type="Proteomes" id="UP000654075">
    <property type="component" value="Unassembled WGS sequence"/>
</dbReference>
<dbReference type="AlphaFoldDB" id="A0A813F528"/>
<organism evidence="2 3">
    <name type="scientific">Polarella glacialis</name>
    <name type="common">Dinoflagellate</name>
    <dbReference type="NCBI Taxonomy" id="89957"/>
    <lineage>
        <taxon>Eukaryota</taxon>
        <taxon>Sar</taxon>
        <taxon>Alveolata</taxon>
        <taxon>Dinophyceae</taxon>
        <taxon>Suessiales</taxon>
        <taxon>Suessiaceae</taxon>
        <taxon>Polarella</taxon>
    </lineage>
</organism>
<evidence type="ECO:0000313" key="3">
    <source>
        <dbReference type="Proteomes" id="UP000654075"/>
    </source>
</evidence>
<reference evidence="2" key="1">
    <citation type="submission" date="2021-02" db="EMBL/GenBank/DDBJ databases">
        <authorList>
            <person name="Dougan E. K."/>
            <person name="Rhodes N."/>
            <person name="Thang M."/>
            <person name="Chan C."/>
        </authorList>
    </citation>
    <scope>NUCLEOTIDE SEQUENCE</scope>
</reference>
<feature type="region of interest" description="Disordered" evidence="1">
    <location>
        <begin position="1"/>
        <end position="25"/>
    </location>
</feature>
<gene>
    <name evidence="2" type="ORF">PGLA1383_LOCUS24592</name>
</gene>